<keyword evidence="3" id="KW-1185">Reference proteome</keyword>
<evidence type="ECO:0000313" key="3">
    <source>
        <dbReference type="Proteomes" id="UP000019151"/>
    </source>
</evidence>
<feature type="transmembrane region" description="Helical" evidence="1">
    <location>
        <begin position="122"/>
        <end position="141"/>
    </location>
</feature>
<dbReference type="OrthoDB" id="10001597at2"/>
<feature type="transmembrane region" description="Helical" evidence="1">
    <location>
        <begin position="148"/>
        <end position="167"/>
    </location>
</feature>
<feature type="transmembrane region" description="Helical" evidence="1">
    <location>
        <begin position="179"/>
        <end position="203"/>
    </location>
</feature>
<sequence>MASTVVPRPQHLLTVAFDRSAGWAAFASAALGVLYAVAFVVLRDPGLSAATLMLGALTSTAVFVALHARTSPIAPPAALWALLVAMLGALGAMVHGGFDLANVLHPPAVSSPDLPNAVDPRGLLTFGLSGLGTLAFARLLTRDARTPAWLAPLGVLSGVLSLALYVGRLVVLNPASPLIAFPALAAGFVVSPAWYIGLGLALLRD</sequence>
<keyword evidence="2" id="KW-0614">Plasmid</keyword>
<dbReference type="EMBL" id="CP007129">
    <property type="protein sequence ID" value="AHG92505.1"/>
    <property type="molecule type" value="Genomic_DNA"/>
</dbReference>
<feature type="transmembrane region" description="Helical" evidence="1">
    <location>
        <begin position="78"/>
        <end position="98"/>
    </location>
</feature>
<dbReference type="Proteomes" id="UP000019151">
    <property type="component" value="Plasmid 1"/>
</dbReference>
<dbReference type="InParanoid" id="W0RQ86"/>
<dbReference type="AlphaFoldDB" id="W0RQ86"/>
<gene>
    <name evidence="2" type="ORF">J421_4970</name>
</gene>
<dbReference type="RefSeq" id="WP_025413844.1">
    <property type="nucleotide sequence ID" value="NZ_CP007129.1"/>
</dbReference>
<evidence type="ECO:0000313" key="2">
    <source>
        <dbReference type="EMBL" id="AHG92505.1"/>
    </source>
</evidence>
<organism evidence="2 3">
    <name type="scientific">Gemmatirosa kalamazoonensis</name>
    <dbReference type="NCBI Taxonomy" id="861299"/>
    <lineage>
        <taxon>Bacteria</taxon>
        <taxon>Pseudomonadati</taxon>
        <taxon>Gemmatimonadota</taxon>
        <taxon>Gemmatimonadia</taxon>
        <taxon>Gemmatimonadales</taxon>
        <taxon>Gemmatimonadaceae</taxon>
        <taxon>Gemmatirosa</taxon>
    </lineage>
</organism>
<feature type="transmembrane region" description="Helical" evidence="1">
    <location>
        <begin position="47"/>
        <end position="66"/>
    </location>
</feature>
<dbReference type="HOGENOM" id="CLU_1335927_0_0_0"/>
<feature type="transmembrane region" description="Helical" evidence="1">
    <location>
        <begin position="21"/>
        <end position="41"/>
    </location>
</feature>
<protein>
    <submittedName>
        <fullName evidence="2">Uncharacterized protein</fullName>
    </submittedName>
</protein>
<reference evidence="2 3" key="1">
    <citation type="journal article" date="2014" name="Genome Announc.">
        <title>Genome Sequence and Methylome of Soil Bacterium Gemmatirosa kalamazoonensis KBS708T, a Member of the Rarely Cultivated Gemmatimonadetes Phylum.</title>
        <authorList>
            <person name="Debruyn J.M."/>
            <person name="Radosevich M."/>
            <person name="Wommack K.E."/>
            <person name="Polson S.W."/>
            <person name="Hauser L.J."/>
            <person name="Fawaz M.N."/>
            <person name="Korlach J."/>
            <person name="Tsai Y.C."/>
        </authorList>
    </citation>
    <scope>NUCLEOTIDE SEQUENCE [LARGE SCALE GENOMIC DNA]</scope>
    <source>
        <strain evidence="2 3">KBS708</strain>
        <plasmid evidence="3">Plasmid 1</plasmid>
    </source>
</reference>
<geneLocation type="plasmid" evidence="2 3">
    <name>1</name>
</geneLocation>
<evidence type="ECO:0000256" key="1">
    <source>
        <dbReference type="SAM" id="Phobius"/>
    </source>
</evidence>
<name>W0RQ86_9BACT</name>
<keyword evidence="1" id="KW-1133">Transmembrane helix</keyword>
<proteinExistence type="predicted"/>
<keyword evidence="1" id="KW-0812">Transmembrane</keyword>
<accession>W0RQ86</accession>
<dbReference type="KEGG" id="gba:J421_4970"/>
<keyword evidence="1" id="KW-0472">Membrane</keyword>